<reference evidence="2" key="1">
    <citation type="journal article" date="2023" name="Insect Mol. Biol.">
        <title>Genome sequencing provides insights into the evolution of gene families encoding plant cell wall-degrading enzymes in longhorned beetles.</title>
        <authorList>
            <person name="Shin N.R."/>
            <person name="Okamura Y."/>
            <person name="Kirsch R."/>
            <person name="Pauchet Y."/>
        </authorList>
    </citation>
    <scope>NUCLEOTIDE SEQUENCE</scope>
    <source>
        <strain evidence="2">MMC_N1</strain>
    </source>
</reference>
<evidence type="ECO:0008006" key="4">
    <source>
        <dbReference type="Google" id="ProtNLM"/>
    </source>
</evidence>
<protein>
    <recommendedName>
        <fullName evidence="4">CCHC-type domain-containing protein</fullName>
    </recommendedName>
</protein>
<name>A0ABQ9IS57_9CUCU</name>
<comment type="caution">
    <text evidence="2">The sequence shown here is derived from an EMBL/GenBank/DDBJ whole genome shotgun (WGS) entry which is preliminary data.</text>
</comment>
<accession>A0ABQ9IS57</accession>
<dbReference type="PANTHER" id="PTHR33198">
    <property type="entry name" value="ANK_REP_REGION DOMAIN-CONTAINING PROTEIN-RELATED"/>
    <property type="match status" value="1"/>
</dbReference>
<gene>
    <name evidence="2" type="ORF">NQ317_001978</name>
</gene>
<feature type="region of interest" description="Disordered" evidence="1">
    <location>
        <begin position="191"/>
        <end position="224"/>
    </location>
</feature>
<keyword evidence="3" id="KW-1185">Reference proteome</keyword>
<evidence type="ECO:0000313" key="3">
    <source>
        <dbReference type="Proteomes" id="UP001162164"/>
    </source>
</evidence>
<evidence type="ECO:0000256" key="1">
    <source>
        <dbReference type="SAM" id="MobiDB-lite"/>
    </source>
</evidence>
<dbReference type="Proteomes" id="UP001162164">
    <property type="component" value="Unassembled WGS sequence"/>
</dbReference>
<dbReference type="EMBL" id="JAPWTJ010002994">
    <property type="protein sequence ID" value="KAJ8963734.1"/>
    <property type="molecule type" value="Genomic_DNA"/>
</dbReference>
<organism evidence="2 3">
    <name type="scientific">Molorchus minor</name>
    <dbReference type="NCBI Taxonomy" id="1323400"/>
    <lineage>
        <taxon>Eukaryota</taxon>
        <taxon>Metazoa</taxon>
        <taxon>Ecdysozoa</taxon>
        <taxon>Arthropoda</taxon>
        <taxon>Hexapoda</taxon>
        <taxon>Insecta</taxon>
        <taxon>Pterygota</taxon>
        <taxon>Neoptera</taxon>
        <taxon>Endopterygota</taxon>
        <taxon>Coleoptera</taxon>
        <taxon>Polyphaga</taxon>
        <taxon>Cucujiformia</taxon>
        <taxon>Chrysomeloidea</taxon>
        <taxon>Cerambycidae</taxon>
        <taxon>Lamiinae</taxon>
        <taxon>Monochamini</taxon>
        <taxon>Molorchus</taxon>
    </lineage>
</organism>
<feature type="compositionally biased region" description="Polar residues" evidence="1">
    <location>
        <begin position="191"/>
        <end position="216"/>
    </location>
</feature>
<proteinExistence type="predicted"/>
<sequence length="344" mass="38831">MAEQSRAPEALTFQGNNISNNWRLWKQKYELYLLASGKSSKGDDVKIAILLNLLGDEGIQIYNTFEYEEGEDKTKLAVVLNKFGQYCNPLKNLVYEHFKFFKRDQLPSESIDQFVTALHQLASTCEFKEKDVLMRDRIVLGVRDPRIQEKLLQSADLKLNEAIDICRSMESSVATQKEITNQSVSVSATNRYSSKKQCGQQSRYSGPTSGTNSSRGYSAGDAGTSKNPCCAGKKIQNEYYDSGKGKSSGLSCSRCGLQHKIGKCLAYNRICSGCKERGHYRKMCKQPGVHEIVQDCIHDFSDCDEDSESDDDSQVVWTVTNSLVSAIEWFEKIQIHDFFHRPKN</sequence>
<evidence type="ECO:0000313" key="2">
    <source>
        <dbReference type="EMBL" id="KAJ8963734.1"/>
    </source>
</evidence>
<dbReference type="PANTHER" id="PTHR33198:SF20">
    <property type="entry name" value="RETROTRANSPOSON GAG DOMAIN-CONTAINING PROTEIN"/>
    <property type="match status" value="1"/>
</dbReference>